<keyword evidence="2" id="KW-1185">Reference proteome</keyword>
<dbReference type="Proteomes" id="UP000199478">
    <property type="component" value="Unassembled WGS sequence"/>
</dbReference>
<proteinExistence type="predicted"/>
<reference evidence="2" key="1">
    <citation type="submission" date="2016-10" db="EMBL/GenBank/DDBJ databases">
        <authorList>
            <person name="Varghese N."/>
            <person name="Submissions S."/>
        </authorList>
    </citation>
    <scope>NUCLEOTIDE SEQUENCE [LARGE SCALE GENOMIC DNA]</scope>
    <source>
        <strain evidence="2">DSM 26879</strain>
    </source>
</reference>
<evidence type="ECO:0008006" key="3">
    <source>
        <dbReference type="Google" id="ProtNLM"/>
    </source>
</evidence>
<dbReference type="STRING" id="390270.SAMN04488005_3206"/>
<dbReference type="OrthoDB" id="7857877at2"/>
<organism evidence="1 2">
    <name type="scientific">Yoonia tamlensis</name>
    <dbReference type="NCBI Taxonomy" id="390270"/>
    <lineage>
        <taxon>Bacteria</taxon>
        <taxon>Pseudomonadati</taxon>
        <taxon>Pseudomonadota</taxon>
        <taxon>Alphaproteobacteria</taxon>
        <taxon>Rhodobacterales</taxon>
        <taxon>Paracoccaceae</taxon>
        <taxon>Yoonia</taxon>
    </lineage>
</organism>
<dbReference type="EMBL" id="FOYP01000003">
    <property type="protein sequence ID" value="SFR60474.1"/>
    <property type="molecule type" value="Genomic_DNA"/>
</dbReference>
<evidence type="ECO:0000313" key="1">
    <source>
        <dbReference type="EMBL" id="SFR60474.1"/>
    </source>
</evidence>
<dbReference type="AlphaFoldDB" id="A0A1I6I1D1"/>
<evidence type="ECO:0000313" key="2">
    <source>
        <dbReference type="Proteomes" id="UP000199478"/>
    </source>
</evidence>
<dbReference type="RefSeq" id="WP_090201775.1">
    <property type="nucleotide sequence ID" value="NZ_FOYP01000003.1"/>
</dbReference>
<accession>A0A1I6I1D1</accession>
<gene>
    <name evidence="1" type="ORF">SAMN04488005_3206</name>
</gene>
<sequence>MVVDDLDVLQEKFAACDTIAFADLSTQMILVTNSATSLPREGLDNLCAEAALTMGTKRRQFLGTVPSASAVVASRGQIRIFLRAKAEPNDVLCCVSSNDLDINAFLAEAQPLLEKLSTGV</sequence>
<name>A0A1I6I1D1_9RHOB</name>
<protein>
    <recommendedName>
        <fullName evidence="3">Roadblock/LAMTOR2 domain-containing protein</fullName>
    </recommendedName>
</protein>